<dbReference type="SUPFAM" id="SSF49464">
    <property type="entry name" value="Carboxypeptidase regulatory domain-like"/>
    <property type="match status" value="1"/>
</dbReference>
<evidence type="ECO:0000313" key="14">
    <source>
        <dbReference type="Proteomes" id="UP000266005"/>
    </source>
</evidence>
<dbReference type="Pfam" id="PF07715">
    <property type="entry name" value="Plug"/>
    <property type="match status" value="1"/>
</dbReference>
<keyword evidence="5 9" id="KW-0798">TonB box</keyword>
<dbReference type="NCBIfam" id="TIGR04057">
    <property type="entry name" value="SusC_RagA_signa"/>
    <property type="match status" value="1"/>
</dbReference>
<dbReference type="AlphaFoldDB" id="A0A399SKN9"/>
<evidence type="ECO:0000256" key="1">
    <source>
        <dbReference type="ARBA" id="ARBA00004571"/>
    </source>
</evidence>
<keyword evidence="3 8" id="KW-1134">Transmembrane beta strand</keyword>
<dbReference type="InterPro" id="IPR036942">
    <property type="entry name" value="Beta-barrel_TonB_sf"/>
</dbReference>
<dbReference type="GO" id="GO:0009279">
    <property type="term" value="C:cell outer membrane"/>
    <property type="evidence" value="ECO:0007669"/>
    <property type="project" value="UniProtKB-SubCell"/>
</dbReference>
<dbReference type="Pfam" id="PF13715">
    <property type="entry name" value="CarbopepD_reg_2"/>
    <property type="match status" value="1"/>
</dbReference>
<keyword evidence="7 8" id="KW-0998">Cell outer membrane</keyword>
<organism evidence="13 14">
    <name type="scientific">Pontibacter oryzae</name>
    <dbReference type="NCBI Taxonomy" id="2304593"/>
    <lineage>
        <taxon>Bacteria</taxon>
        <taxon>Pseudomonadati</taxon>
        <taxon>Bacteroidota</taxon>
        <taxon>Cytophagia</taxon>
        <taxon>Cytophagales</taxon>
        <taxon>Hymenobacteraceae</taxon>
        <taxon>Pontibacter</taxon>
    </lineage>
</organism>
<gene>
    <name evidence="13" type="ORF">D1627_00155</name>
</gene>
<evidence type="ECO:0000256" key="3">
    <source>
        <dbReference type="ARBA" id="ARBA00022452"/>
    </source>
</evidence>
<evidence type="ECO:0000259" key="12">
    <source>
        <dbReference type="Pfam" id="PF07715"/>
    </source>
</evidence>
<evidence type="ECO:0000256" key="10">
    <source>
        <dbReference type="SAM" id="SignalP"/>
    </source>
</evidence>
<name>A0A399SKN9_9BACT</name>
<dbReference type="SUPFAM" id="SSF56935">
    <property type="entry name" value="Porins"/>
    <property type="match status" value="1"/>
</dbReference>
<feature type="domain" description="TonB-dependent receptor plug" evidence="12">
    <location>
        <begin position="119"/>
        <end position="239"/>
    </location>
</feature>
<evidence type="ECO:0000256" key="2">
    <source>
        <dbReference type="ARBA" id="ARBA00022448"/>
    </source>
</evidence>
<reference evidence="14" key="1">
    <citation type="submission" date="2018-08" db="EMBL/GenBank/DDBJ databases">
        <title>Mucilaginibacter sp. MYSH2.</title>
        <authorList>
            <person name="Seo T."/>
        </authorList>
    </citation>
    <scope>NUCLEOTIDE SEQUENCE [LARGE SCALE GENOMIC DNA]</scope>
    <source>
        <strain evidence="14">KIRAN</strain>
    </source>
</reference>
<evidence type="ECO:0000256" key="4">
    <source>
        <dbReference type="ARBA" id="ARBA00022692"/>
    </source>
</evidence>
<keyword evidence="10" id="KW-0732">Signal</keyword>
<comment type="caution">
    <text evidence="13">The sequence shown here is derived from an EMBL/GenBank/DDBJ whole genome shotgun (WGS) entry which is preliminary data.</text>
</comment>
<evidence type="ECO:0000313" key="13">
    <source>
        <dbReference type="EMBL" id="RIJ42325.1"/>
    </source>
</evidence>
<feature type="chain" id="PRO_5017189776" evidence="10">
    <location>
        <begin position="23"/>
        <end position="1064"/>
    </location>
</feature>
<dbReference type="InterPro" id="IPR039426">
    <property type="entry name" value="TonB-dep_rcpt-like"/>
</dbReference>
<dbReference type="RefSeq" id="WP_119430210.1">
    <property type="nucleotide sequence ID" value="NZ_QWGE01000001.1"/>
</dbReference>
<evidence type="ECO:0000256" key="7">
    <source>
        <dbReference type="ARBA" id="ARBA00023237"/>
    </source>
</evidence>
<sequence>MRKNYLSLLLLLVACCCGTAFAQQLTISGKVTGAEDNFALPGVSVIVKGTTTGVTTGADGMYQINVPNAEATLLFRFLGYAPKEVQVGNQNVINVQLNADNKQLQEVVVTALGIERSERSLGYATQQVEGENLTLTKEQNVIGSLAGKVAGVQITGSSGASMGGTQKIKIRGVNSLNGEDEPLIVVDGTPISNANFAESAGVDYGNLAQDINPEDVESINVLKGPAASALYGIRGQYGVIMITTKKGSRGQKNITVQLNSAVSVERVGNLMPYQNMYGGGSSQTWRTLANGEKYVDMQVDESWGPKMDGTMVRQIFSFYPQDPEYGKLTPFVPHPDNIKDYYETGYNINNGVTISGGNEGTNFRLSLNDTRIEGVEPNTWLDRNNLGLSLGTDIAKNLTATANLTYAYTNAQRPGQGSEDGSRYLGQWFQRSLDLKRLENYQYPDGTYLHWNLRRSYASSGTLSNFTPLYWNNPYFEAYENTSNDRRDRLFGNVGLSYTVLEGLKVSGFIRSDMYTQSIESRTAFGGKDLPRYYVGKFQNREFNYEFLGQYNKTFGDFSLNANVGANLFDRRYTYLSQNTEGGLTAEGFYNIDASIDRPTTNSYLLRKELRSMYAMASVGYKDTYFIDASIRNDRSSALPKNNNSYWYPSVSASMVFSELIGWTPLSFGKVRVSYAQAGSDLDVYSTSATYQVGTVYSGPQTVNTLYVPDVLNNPDIKPSFAHSYEAGLDLRFLNGRLGLDLTYYKQRNKNQIIELDVSGTSGYSSAIINAGLIENKGIEAVLSATPVQTENFSWNSVFNLSRNRNKIVELYPGVDVLTHGTAYYSSTYSYLNSYSGKAYGSLIGQAYQRDEATGKILLDSNNLPLYTSATHDFGTVLPDMTGGMQNTFNYKNFSLSAMIDYQVGGQFFSRSKMLAVRTGLDPLTVEMNDNGKNVRDPLSEGGGVKVEGISAETGAEVTAYVDPQRYYGVAARRIYEDWLYDASYVKLREARLGYTFSKSEMSWLPVKSANLAIIARNPLMIWQDAPKGLDPSELSTGSQAIGWYESGQLPTVRSYGINLNVTF</sequence>
<dbReference type="InterPro" id="IPR023996">
    <property type="entry name" value="TonB-dep_OMP_SusC/RagA"/>
</dbReference>
<dbReference type="OrthoDB" id="9768177at2"/>
<dbReference type="PROSITE" id="PS52016">
    <property type="entry name" value="TONB_DEPENDENT_REC_3"/>
    <property type="match status" value="1"/>
</dbReference>
<keyword evidence="2 8" id="KW-0813">Transport</keyword>
<dbReference type="InterPro" id="IPR023997">
    <property type="entry name" value="TonB-dep_OMP_SusC/RagA_CS"/>
</dbReference>
<feature type="signal peptide" evidence="10">
    <location>
        <begin position="1"/>
        <end position="22"/>
    </location>
</feature>
<dbReference type="NCBIfam" id="TIGR04056">
    <property type="entry name" value="OMP_RagA_SusC"/>
    <property type="match status" value="1"/>
</dbReference>
<keyword evidence="4 8" id="KW-0812">Transmembrane</keyword>
<accession>A0A399SKN9</accession>
<keyword evidence="6 8" id="KW-0472">Membrane</keyword>
<dbReference type="Pfam" id="PF00593">
    <property type="entry name" value="TonB_dep_Rec_b-barrel"/>
    <property type="match status" value="1"/>
</dbReference>
<dbReference type="EMBL" id="QWGE01000001">
    <property type="protein sequence ID" value="RIJ42325.1"/>
    <property type="molecule type" value="Genomic_DNA"/>
</dbReference>
<keyword evidence="14" id="KW-1185">Reference proteome</keyword>
<evidence type="ECO:0000256" key="5">
    <source>
        <dbReference type="ARBA" id="ARBA00023077"/>
    </source>
</evidence>
<dbReference type="InterPro" id="IPR037066">
    <property type="entry name" value="Plug_dom_sf"/>
</dbReference>
<protein>
    <submittedName>
        <fullName evidence="13">SusC/RagA family TonB-linked outer membrane protein</fullName>
    </submittedName>
</protein>
<dbReference type="Proteomes" id="UP000266005">
    <property type="component" value="Unassembled WGS sequence"/>
</dbReference>
<dbReference type="InterPro" id="IPR012910">
    <property type="entry name" value="Plug_dom"/>
</dbReference>
<dbReference type="InterPro" id="IPR008969">
    <property type="entry name" value="CarboxyPept-like_regulatory"/>
</dbReference>
<dbReference type="Gene3D" id="2.170.130.10">
    <property type="entry name" value="TonB-dependent receptor, plug domain"/>
    <property type="match status" value="1"/>
</dbReference>
<comment type="similarity">
    <text evidence="8 9">Belongs to the TonB-dependent receptor family.</text>
</comment>
<evidence type="ECO:0000259" key="11">
    <source>
        <dbReference type="Pfam" id="PF00593"/>
    </source>
</evidence>
<evidence type="ECO:0000256" key="9">
    <source>
        <dbReference type="RuleBase" id="RU003357"/>
    </source>
</evidence>
<proteinExistence type="inferred from homology"/>
<evidence type="ECO:0000256" key="8">
    <source>
        <dbReference type="PROSITE-ProRule" id="PRU01360"/>
    </source>
</evidence>
<comment type="subcellular location">
    <subcellularLocation>
        <location evidence="1 8">Cell outer membrane</location>
        <topology evidence="1 8">Multi-pass membrane protein</topology>
    </subcellularLocation>
</comment>
<evidence type="ECO:0000256" key="6">
    <source>
        <dbReference type="ARBA" id="ARBA00023136"/>
    </source>
</evidence>
<dbReference type="InterPro" id="IPR000531">
    <property type="entry name" value="Beta-barrel_TonB"/>
</dbReference>
<dbReference type="PROSITE" id="PS51257">
    <property type="entry name" value="PROKAR_LIPOPROTEIN"/>
    <property type="match status" value="1"/>
</dbReference>
<dbReference type="Gene3D" id="2.60.40.1120">
    <property type="entry name" value="Carboxypeptidase-like, regulatory domain"/>
    <property type="match status" value="1"/>
</dbReference>
<feature type="domain" description="TonB-dependent receptor-like beta-barrel" evidence="11">
    <location>
        <begin position="439"/>
        <end position="834"/>
    </location>
</feature>
<dbReference type="Gene3D" id="2.40.170.20">
    <property type="entry name" value="TonB-dependent receptor, beta-barrel domain"/>
    <property type="match status" value="1"/>
</dbReference>